<dbReference type="KEGG" id="dpx:DAPPUDRAFT_232527"/>
<dbReference type="OrthoDB" id="10007179at2759"/>
<keyword evidence="5" id="KW-1185">Reference proteome</keyword>
<feature type="transmembrane region" description="Helical" evidence="2">
    <location>
        <begin position="7"/>
        <end position="26"/>
    </location>
</feature>
<dbReference type="Pfam" id="PF02469">
    <property type="entry name" value="Fasciclin"/>
    <property type="match status" value="1"/>
</dbReference>
<dbReference type="InterPro" id="IPR046350">
    <property type="entry name" value="Cystatin_sf"/>
</dbReference>
<dbReference type="EMBL" id="GL732523">
    <property type="protein sequence ID" value="EFX90096.1"/>
    <property type="molecule type" value="Genomic_DNA"/>
</dbReference>
<sequence length="459" mass="50117">MKQMNVVVYVMYVIYVMWMVAFLAVVSSKPTVEVGTDVVAEILRAIDGRQDMQRVAGYLNASRDDLAKQLPLLSSDGTKLSYTFFAPTSFAFTMQTPQDTVDPLFVDASLRNKVLIRHFARQSISSDQLAKLDKLVMADSREAVITRTADGKISIDNAEIQPGAIALSQNLGNVYLVERVFMTGDEVSNAISAHFQNNPNTALCLGRPCSSTGGAIVIAPPPAPSPSIPILGGFTSVSINDADVLEMARFATNALSVNKASPLVLVAVVQAEKQIVAGVNYRLQLKFNGQQLESEENHFIDCQVTVFDQVWTATLINRLLHAENSSVDNESITSMKHNTIVNCVLMAAIFWAMASSKPTPADTGRGVPLKNVPVSDKPAQASAGSIPIYKPDELEAMHMESCIKQCKLDWRFGHGWESWVSHCMKNECGVEPDPYESESSLEHAVAKFLVYCGPLLVQI</sequence>
<dbReference type="InterPro" id="IPR018073">
    <property type="entry name" value="Prot_inh_cystat_CS"/>
</dbReference>
<comment type="similarity">
    <text evidence="1">Belongs to the cystatin family.</text>
</comment>
<dbReference type="HOGENOM" id="CLU_596216_0_0_1"/>
<evidence type="ECO:0000313" key="4">
    <source>
        <dbReference type="EMBL" id="EFX90096.1"/>
    </source>
</evidence>
<dbReference type="InterPro" id="IPR036378">
    <property type="entry name" value="FAS1_dom_sf"/>
</dbReference>
<evidence type="ECO:0000256" key="2">
    <source>
        <dbReference type="SAM" id="Phobius"/>
    </source>
</evidence>
<dbReference type="Gene3D" id="3.10.450.10">
    <property type="match status" value="1"/>
</dbReference>
<keyword evidence="2" id="KW-1133">Transmembrane helix</keyword>
<dbReference type="GO" id="GO:0004869">
    <property type="term" value="F:cysteine-type endopeptidase inhibitor activity"/>
    <property type="evidence" value="ECO:0007669"/>
    <property type="project" value="InterPro"/>
</dbReference>
<reference evidence="4 5" key="1">
    <citation type="journal article" date="2011" name="Science">
        <title>The ecoresponsive genome of Daphnia pulex.</title>
        <authorList>
            <person name="Colbourne J.K."/>
            <person name="Pfrender M.E."/>
            <person name="Gilbert D."/>
            <person name="Thomas W.K."/>
            <person name="Tucker A."/>
            <person name="Oakley T.H."/>
            <person name="Tokishita S."/>
            <person name="Aerts A."/>
            <person name="Arnold G.J."/>
            <person name="Basu M.K."/>
            <person name="Bauer D.J."/>
            <person name="Caceres C.E."/>
            <person name="Carmel L."/>
            <person name="Casola C."/>
            <person name="Choi J.H."/>
            <person name="Detter J.C."/>
            <person name="Dong Q."/>
            <person name="Dusheyko S."/>
            <person name="Eads B.D."/>
            <person name="Frohlich T."/>
            <person name="Geiler-Samerotte K.A."/>
            <person name="Gerlach D."/>
            <person name="Hatcher P."/>
            <person name="Jogdeo S."/>
            <person name="Krijgsveld J."/>
            <person name="Kriventseva E.V."/>
            <person name="Kultz D."/>
            <person name="Laforsch C."/>
            <person name="Lindquist E."/>
            <person name="Lopez J."/>
            <person name="Manak J.R."/>
            <person name="Muller J."/>
            <person name="Pangilinan J."/>
            <person name="Patwardhan R.P."/>
            <person name="Pitluck S."/>
            <person name="Pritham E.J."/>
            <person name="Rechtsteiner A."/>
            <person name="Rho M."/>
            <person name="Rogozin I.B."/>
            <person name="Sakarya O."/>
            <person name="Salamov A."/>
            <person name="Schaack S."/>
            <person name="Shapiro H."/>
            <person name="Shiga Y."/>
            <person name="Skalitzky C."/>
            <person name="Smith Z."/>
            <person name="Souvorov A."/>
            <person name="Sung W."/>
            <person name="Tang Z."/>
            <person name="Tsuchiya D."/>
            <person name="Tu H."/>
            <person name="Vos H."/>
            <person name="Wang M."/>
            <person name="Wolf Y.I."/>
            <person name="Yamagata H."/>
            <person name="Yamada T."/>
            <person name="Ye Y."/>
            <person name="Shaw J.R."/>
            <person name="Andrews J."/>
            <person name="Crease T.J."/>
            <person name="Tang H."/>
            <person name="Lucas S.M."/>
            <person name="Robertson H.M."/>
            <person name="Bork P."/>
            <person name="Koonin E.V."/>
            <person name="Zdobnov E.M."/>
            <person name="Grigoriev I.V."/>
            <person name="Lynch M."/>
            <person name="Boore J.L."/>
        </authorList>
    </citation>
    <scope>NUCLEOTIDE SEQUENCE [LARGE SCALE GENOMIC DNA]</scope>
</reference>
<dbReference type="InParanoid" id="E9FR46"/>
<evidence type="ECO:0000313" key="5">
    <source>
        <dbReference type="Proteomes" id="UP000000305"/>
    </source>
</evidence>
<dbReference type="PANTHER" id="PTHR47364">
    <property type="entry name" value="CYSTEINE PROTEINASE INHIBITOR 5"/>
    <property type="match status" value="1"/>
</dbReference>
<dbReference type="Proteomes" id="UP000000305">
    <property type="component" value="Unassembled WGS sequence"/>
</dbReference>
<dbReference type="CDD" id="cd00042">
    <property type="entry name" value="CY"/>
    <property type="match status" value="1"/>
</dbReference>
<evidence type="ECO:0000259" key="3">
    <source>
        <dbReference type="PROSITE" id="PS50213"/>
    </source>
</evidence>
<dbReference type="PROSITE" id="PS50213">
    <property type="entry name" value="FAS1"/>
    <property type="match status" value="1"/>
</dbReference>
<keyword evidence="2" id="KW-0812">Transmembrane</keyword>
<dbReference type="PROSITE" id="PS00287">
    <property type="entry name" value="CYSTATIN"/>
    <property type="match status" value="1"/>
</dbReference>
<dbReference type="InterPro" id="IPR000010">
    <property type="entry name" value="Cystatin_dom"/>
</dbReference>
<dbReference type="Pfam" id="PF16845">
    <property type="entry name" value="SQAPI"/>
    <property type="match status" value="1"/>
</dbReference>
<proteinExistence type="inferred from homology"/>
<name>E9FR46_DAPPU</name>
<dbReference type="Gene3D" id="2.30.180.10">
    <property type="entry name" value="FAS1 domain"/>
    <property type="match status" value="1"/>
</dbReference>
<organism evidence="4 5">
    <name type="scientific">Daphnia pulex</name>
    <name type="common">Water flea</name>
    <dbReference type="NCBI Taxonomy" id="6669"/>
    <lineage>
        <taxon>Eukaryota</taxon>
        <taxon>Metazoa</taxon>
        <taxon>Ecdysozoa</taxon>
        <taxon>Arthropoda</taxon>
        <taxon>Crustacea</taxon>
        <taxon>Branchiopoda</taxon>
        <taxon>Diplostraca</taxon>
        <taxon>Cladocera</taxon>
        <taxon>Anomopoda</taxon>
        <taxon>Daphniidae</taxon>
        <taxon>Daphnia</taxon>
    </lineage>
</organism>
<gene>
    <name evidence="4" type="ORF">DAPPUDRAFT_232527</name>
</gene>
<dbReference type="SMART" id="SM00043">
    <property type="entry name" value="CY"/>
    <property type="match status" value="1"/>
</dbReference>
<dbReference type="InterPro" id="IPR000782">
    <property type="entry name" value="FAS1_domain"/>
</dbReference>
<feature type="domain" description="FAS1" evidence="3">
    <location>
        <begin position="39"/>
        <end position="181"/>
    </location>
</feature>
<dbReference type="SUPFAM" id="SSF54403">
    <property type="entry name" value="Cystatin/monellin"/>
    <property type="match status" value="1"/>
</dbReference>
<dbReference type="PANTHER" id="PTHR47364:SF2">
    <property type="entry name" value="CYSTEINE PROTEINASE INHIBITOR 5"/>
    <property type="match status" value="1"/>
</dbReference>
<protein>
    <recommendedName>
        <fullName evidence="3">FAS1 domain-containing protein</fullName>
    </recommendedName>
</protein>
<dbReference type="SUPFAM" id="SSF82153">
    <property type="entry name" value="FAS1 domain"/>
    <property type="match status" value="1"/>
</dbReference>
<keyword evidence="2" id="KW-0472">Membrane</keyword>
<dbReference type="AlphaFoldDB" id="E9FR46"/>
<accession>E9FR46</accession>
<evidence type="ECO:0000256" key="1">
    <source>
        <dbReference type="ARBA" id="ARBA00009403"/>
    </source>
</evidence>